<dbReference type="Proteomes" id="UP000298030">
    <property type="component" value="Unassembled WGS sequence"/>
</dbReference>
<dbReference type="EMBL" id="QPFP01000010">
    <property type="protein sequence ID" value="TEB34097.1"/>
    <property type="molecule type" value="Genomic_DNA"/>
</dbReference>
<evidence type="ECO:0000256" key="1">
    <source>
        <dbReference type="SAM" id="MobiDB-lite"/>
    </source>
</evidence>
<dbReference type="InterPro" id="IPR017972">
    <property type="entry name" value="Cyt_P450_CS"/>
</dbReference>
<evidence type="ECO:0000313" key="3">
    <source>
        <dbReference type="Proteomes" id="UP000298030"/>
    </source>
</evidence>
<comment type="caution">
    <text evidence="2">The sequence shown here is derived from an EMBL/GenBank/DDBJ whole genome shotgun (WGS) entry which is preliminary data.</text>
</comment>
<keyword evidence="3" id="KW-1185">Reference proteome</keyword>
<protein>
    <submittedName>
        <fullName evidence="2">Uncharacterized protein</fullName>
    </submittedName>
</protein>
<dbReference type="GO" id="GO:0005506">
    <property type="term" value="F:iron ion binding"/>
    <property type="evidence" value="ECO:0007669"/>
    <property type="project" value="InterPro"/>
</dbReference>
<feature type="region of interest" description="Disordered" evidence="1">
    <location>
        <begin position="45"/>
        <end position="65"/>
    </location>
</feature>
<proteinExistence type="predicted"/>
<gene>
    <name evidence="2" type="ORF">FA13DRAFT_1828314</name>
</gene>
<accession>A0A4Y7TIS3</accession>
<feature type="region of interest" description="Disordered" evidence="1">
    <location>
        <begin position="106"/>
        <end position="142"/>
    </location>
</feature>
<dbReference type="PROSITE" id="PS00086">
    <property type="entry name" value="CYTOCHROME_P450"/>
    <property type="match status" value="1"/>
</dbReference>
<evidence type="ECO:0000313" key="2">
    <source>
        <dbReference type="EMBL" id="TEB34097.1"/>
    </source>
</evidence>
<organism evidence="2 3">
    <name type="scientific">Coprinellus micaceus</name>
    <name type="common">Glistening ink-cap mushroom</name>
    <name type="synonym">Coprinus micaceus</name>
    <dbReference type="NCBI Taxonomy" id="71717"/>
    <lineage>
        <taxon>Eukaryota</taxon>
        <taxon>Fungi</taxon>
        <taxon>Dikarya</taxon>
        <taxon>Basidiomycota</taxon>
        <taxon>Agaricomycotina</taxon>
        <taxon>Agaricomycetes</taxon>
        <taxon>Agaricomycetidae</taxon>
        <taxon>Agaricales</taxon>
        <taxon>Agaricineae</taxon>
        <taxon>Psathyrellaceae</taxon>
        <taxon>Coprinellus</taxon>
    </lineage>
</organism>
<reference evidence="2 3" key="1">
    <citation type="journal article" date="2019" name="Nat. Ecol. Evol.">
        <title>Megaphylogeny resolves global patterns of mushroom evolution.</title>
        <authorList>
            <person name="Varga T."/>
            <person name="Krizsan K."/>
            <person name="Foldi C."/>
            <person name="Dima B."/>
            <person name="Sanchez-Garcia M."/>
            <person name="Sanchez-Ramirez S."/>
            <person name="Szollosi G.J."/>
            <person name="Szarkandi J.G."/>
            <person name="Papp V."/>
            <person name="Albert L."/>
            <person name="Andreopoulos W."/>
            <person name="Angelini C."/>
            <person name="Antonin V."/>
            <person name="Barry K.W."/>
            <person name="Bougher N.L."/>
            <person name="Buchanan P."/>
            <person name="Buyck B."/>
            <person name="Bense V."/>
            <person name="Catcheside P."/>
            <person name="Chovatia M."/>
            <person name="Cooper J."/>
            <person name="Damon W."/>
            <person name="Desjardin D."/>
            <person name="Finy P."/>
            <person name="Geml J."/>
            <person name="Haridas S."/>
            <person name="Hughes K."/>
            <person name="Justo A."/>
            <person name="Karasinski D."/>
            <person name="Kautmanova I."/>
            <person name="Kiss B."/>
            <person name="Kocsube S."/>
            <person name="Kotiranta H."/>
            <person name="LaButti K.M."/>
            <person name="Lechner B.E."/>
            <person name="Liimatainen K."/>
            <person name="Lipzen A."/>
            <person name="Lukacs Z."/>
            <person name="Mihaltcheva S."/>
            <person name="Morgado L.N."/>
            <person name="Niskanen T."/>
            <person name="Noordeloos M.E."/>
            <person name="Ohm R.A."/>
            <person name="Ortiz-Santana B."/>
            <person name="Ovrebo C."/>
            <person name="Racz N."/>
            <person name="Riley R."/>
            <person name="Savchenko A."/>
            <person name="Shiryaev A."/>
            <person name="Soop K."/>
            <person name="Spirin V."/>
            <person name="Szebenyi C."/>
            <person name="Tomsovsky M."/>
            <person name="Tulloss R.E."/>
            <person name="Uehling J."/>
            <person name="Grigoriev I.V."/>
            <person name="Vagvolgyi C."/>
            <person name="Papp T."/>
            <person name="Martin F.M."/>
            <person name="Miettinen O."/>
            <person name="Hibbett D.S."/>
            <person name="Nagy L.G."/>
        </authorList>
    </citation>
    <scope>NUCLEOTIDE SEQUENCE [LARGE SCALE GENOMIC DNA]</scope>
    <source>
        <strain evidence="2 3">FP101781</strain>
    </source>
</reference>
<sequence>MLESGEVWSRFGWVLETELAFWSLERIRTKECVKEGGDVVATRPSAVKRESEEERHVRDEERDYTSGGSYYGPTYAQIDMVGCQAVCGARQPSLVGRCEEVKRHYTQTHRKRQDHRERSQSPFGPGRKVCAGGETGPIGNGRVTGTTYDLRLLFHSTPGLRNTGDSLERAMIDAACLASPASESQTSETLGRVGSRLSNLVYSRGVTVQPPLATYEEVWTTQRRRGHRIG</sequence>
<dbReference type="AlphaFoldDB" id="A0A4Y7TIS3"/>
<feature type="compositionally biased region" description="Basic and acidic residues" evidence="1">
    <location>
        <begin position="47"/>
        <end position="64"/>
    </location>
</feature>
<dbReference type="GO" id="GO:0016705">
    <property type="term" value="F:oxidoreductase activity, acting on paired donors, with incorporation or reduction of molecular oxygen"/>
    <property type="evidence" value="ECO:0007669"/>
    <property type="project" value="InterPro"/>
</dbReference>
<name>A0A4Y7TIS3_COPMI</name>